<evidence type="ECO:0000313" key="3">
    <source>
        <dbReference type="EMBL" id="EKE76699.1"/>
    </source>
</evidence>
<feature type="signal peptide" evidence="2">
    <location>
        <begin position="1"/>
        <end position="23"/>
    </location>
</feature>
<evidence type="ECO:0000256" key="1">
    <source>
        <dbReference type="SAM" id="Phobius"/>
    </source>
</evidence>
<proteinExistence type="predicted"/>
<protein>
    <submittedName>
        <fullName evidence="3">Uncharacterized protein</fullName>
    </submittedName>
</protein>
<accession>K2K1N1</accession>
<name>K2K1N1_9GAMM</name>
<sequence length="168" mass="18137">MKNALICSLAIAGLALAPMAAQADRWGRHGHGHGHGSKVIVVKPGYHHYGPAPRHRYYHRDALAGIATFAILAGVTYAIVDNAYYRQNGSGYTYVDRPPAGSYQVVDNGYSGYNGYSGGDLSPGTVVDAIVGPTKKIAYEGRLYYVANGIWYLPVDGGSQYVVVRPRY</sequence>
<dbReference type="Proteomes" id="UP000006755">
    <property type="component" value="Unassembled WGS sequence"/>
</dbReference>
<dbReference type="eggNOG" id="ENOG5032YU8">
    <property type="taxonomic scope" value="Bacteria"/>
</dbReference>
<gene>
    <name evidence="3" type="ORF">B3C1_03860</name>
</gene>
<reference evidence="3 4" key="1">
    <citation type="journal article" date="2012" name="J. Bacteriol.">
        <title>Genome Sequence of Gallaecimonas xiamenensis Type Strain 3-C-1.</title>
        <authorList>
            <person name="Lai Q."/>
            <person name="Wang L."/>
            <person name="Wang W."/>
            <person name="Shao Z."/>
        </authorList>
    </citation>
    <scope>NUCLEOTIDE SEQUENCE [LARGE SCALE GENOMIC DNA]</scope>
    <source>
        <strain evidence="3 4">3-C-1</strain>
    </source>
</reference>
<dbReference type="STRING" id="745411.B3C1_03860"/>
<dbReference type="OrthoDB" id="7068235at2"/>
<feature type="transmembrane region" description="Helical" evidence="1">
    <location>
        <begin position="62"/>
        <end position="80"/>
    </location>
</feature>
<keyword evidence="2" id="KW-0732">Signal</keyword>
<keyword evidence="1" id="KW-1133">Transmembrane helix</keyword>
<dbReference type="EMBL" id="AMRI01000004">
    <property type="protein sequence ID" value="EKE76699.1"/>
    <property type="molecule type" value="Genomic_DNA"/>
</dbReference>
<evidence type="ECO:0000256" key="2">
    <source>
        <dbReference type="SAM" id="SignalP"/>
    </source>
</evidence>
<dbReference type="AlphaFoldDB" id="K2K1N1"/>
<comment type="caution">
    <text evidence="3">The sequence shown here is derived from an EMBL/GenBank/DDBJ whole genome shotgun (WGS) entry which is preliminary data.</text>
</comment>
<evidence type="ECO:0000313" key="4">
    <source>
        <dbReference type="Proteomes" id="UP000006755"/>
    </source>
</evidence>
<keyword evidence="4" id="KW-1185">Reference proteome</keyword>
<keyword evidence="1" id="KW-0472">Membrane</keyword>
<dbReference type="RefSeq" id="WP_008483040.1">
    <property type="nucleotide sequence ID" value="NZ_AMRI01000004.1"/>
</dbReference>
<organism evidence="3 4">
    <name type="scientific">Gallaecimonas xiamenensis 3-C-1</name>
    <dbReference type="NCBI Taxonomy" id="745411"/>
    <lineage>
        <taxon>Bacteria</taxon>
        <taxon>Pseudomonadati</taxon>
        <taxon>Pseudomonadota</taxon>
        <taxon>Gammaproteobacteria</taxon>
        <taxon>Enterobacterales</taxon>
        <taxon>Gallaecimonadaceae</taxon>
        <taxon>Gallaecimonas</taxon>
    </lineage>
</organism>
<feature type="chain" id="PRO_5003861971" evidence="2">
    <location>
        <begin position="24"/>
        <end position="168"/>
    </location>
</feature>
<keyword evidence="1" id="KW-0812">Transmembrane</keyword>
<dbReference type="PATRIC" id="fig|745411.4.peg.761"/>